<dbReference type="AlphaFoldDB" id="A0A1S8WU35"/>
<dbReference type="GO" id="GO:0046982">
    <property type="term" value="F:protein heterodimerization activity"/>
    <property type="evidence" value="ECO:0007669"/>
    <property type="project" value="InterPro"/>
</dbReference>
<name>A0A1S8WU35_OPIVI</name>
<keyword evidence="4" id="KW-1185">Reference proteome</keyword>
<protein>
    <recommendedName>
        <fullName evidence="5">Histone H2A/H2B/H3 domain-containing protein</fullName>
    </recommendedName>
</protein>
<proteinExistence type="inferred from homology"/>
<dbReference type="GO" id="GO:0030527">
    <property type="term" value="F:structural constituent of chromatin"/>
    <property type="evidence" value="ECO:0007669"/>
    <property type="project" value="InterPro"/>
</dbReference>
<dbReference type="PRINTS" id="PR00622">
    <property type="entry name" value="HISTONEH3"/>
</dbReference>
<evidence type="ECO:0008006" key="5">
    <source>
        <dbReference type="Google" id="ProtNLM"/>
    </source>
</evidence>
<dbReference type="Proteomes" id="UP000243686">
    <property type="component" value="Unassembled WGS sequence"/>
</dbReference>
<evidence type="ECO:0000313" key="4">
    <source>
        <dbReference type="Proteomes" id="UP000243686"/>
    </source>
</evidence>
<dbReference type="Gene3D" id="1.10.20.10">
    <property type="entry name" value="Histone, subunit A"/>
    <property type="match status" value="1"/>
</dbReference>
<evidence type="ECO:0000313" key="3">
    <source>
        <dbReference type="EMBL" id="OON17924.1"/>
    </source>
</evidence>
<accession>A0A1S8WU35</accession>
<dbReference type="GO" id="GO:0000786">
    <property type="term" value="C:nucleosome"/>
    <property type="evidence" value="ECO:0007669"/>
    <property type="project" value="InterPro"/>
</dbReference>
<organism evidence="3 4">
    <name type="scientific">Opisthorchis viverrini</name>
    <name type="common">Southeast Asian liver fluke</name>
    <dbReference type="NCBI Taxonomy" id="6198"/>
    <lineage>
        <taxon>Eukaryota</taxon>
        <taxon>Metazoa</taxon>
        <taxon>Spiralia</taxon>
        <taxon>Lophotrochozoa</taxon>
        <taxon>Platyhelminthes</taxon>
        <taxon>Trematoda</taxon>
        <taxon>Digenea</taxon>
        <taxon>Opisthorchiida</taxon>
        <taxon>Opisthorchiata</taxon>
        <taxon>Opisthorchiidae</taxon>
        <taxon>Opisthorchis</taxon>
    </lineage>
</organism>
<evidence type="ECO:0000256" key="2">
    <source>
        <dbReference type="SAM" id="MobiDB-lite"/>
    </source>
</evidence>
<reference evidence="3 4" key="1">
    <citation type="submission" date="2015-03" db="EMBL/GenBank/DDBJ databases">
        <title>Draft genome of the nematode, Opisthorchis viverrini.</title>
        <authorList>
            <person name="Mitreva M."/>
        </authorList>
    </citation>
    <scope>NUCLEOTIDE SEQUENCE [LARGE SCALE GENOMIC DNA]</scope>
    <source>
        <strain evidence="3">Khon Kaen</strain>
    </source>
</reference>
<gene>
    <name evidence="3" type="ORF">X801_06230</name>
</gene>
<sequence length="72" mass="8149">MARAKQTAWKSNGGKAPSKQLATRTTCNTAPAIGGVKKPHRMLPYFNGLVNFYRRFIPQREQIMQPTKCKNI</sequence>
<dbReference type="InterPro" id="IPR000164">
    <property type="entry name" value="Histone_H3/CENP-A"/>
</dbReference>
<dbReference type="InterPro" id="IPR009072">
    <property type="entry name" value="Histone-fold"/>
</dbReference>
<evidence type="ECO:0000256" key="1">
    <source>
        <dbReference type="ARBA" id="ARBA00010343"/>
    </source>
</evidence>
<dbReference type="EMBL" id="KV894713">
    <property type="protein sequence ID" value="OON17924.1"/>
    <property type="molecule type" value="Genomic_DNA"/>
</dbReference>
<comment type="similarity">
    <text evidence="1">Belongs to the histone H3 family.</text>
</comment>
<dbReference type="GO" id="GO:0003677">
    <property type="term" value="F:DNA binding"/>
    <property type="evidence" value="ECO:0007669"/>
    <property type="project" value="InterPro"/>
</dbReference>
<feature type="region of interest" description="Disordered" evidence="2">
    <location>
        <begin position="1"/>
        <end position="23"/>
    </location>
</feature>